<feature type="compositionally biased region" description="Basic and acidic residues" evidence="1">
    <location>
        <begin position="58"/>
        <end position="75"/>
    </location>
</feature>
<reference evidence="2" key="1">
    <citation type="submission" date="2014-12" db="EMBL/GenBank/DDBJ databases">
        <title>Genome Sequence of Valsa Canker Pathogens Uncovers a Specific Adaption of Colonization on Woody Bark.</title>
        <authorList>
            <person name="Yin Z."/>
            <person name="Liu H."/>
            <person name="Gao X."/>
            <person name="Li Z."/>
            <person name="Song N."/>
            <person name="Ke X."/>
            <person name="Dai Q."/>
            <person name="Wu Y."/>
            <person name="Sun Y."/>
            <person name="Xu J.-R."/>
            <person name="Kang Z.K."/>
            <person name="Wang L."/>
            <person name="Huang L."/>
        </authorList>
    </citation>
    <scope>NUCLEOTIDE SEQUENCE [LARGE SCALE GENOMIC DNA]</scope>
    <source>
        <strain evidence="2">03-8</strain>
    </source>
</reference>
<keyword evidence="3" id="KW-1185">Reference proteome</keyword>
<feature type="region of interest" description="Disordered" evidence="1">
    <location>
        <begin position="1"/>
        <end position="75"/>
    </location>
</feature>
<name>A0A194VXM5_CYTMA</name>
<dbReference type="AlphaFoldDB" id="A0A194VXM5"/>
<evidence type="ECO:0000313" key="2">
    <source>
        <dbReference type="EMBL" id="KUI68996.1"/>
    </source>
</evidence>
<protein>
    <submittedName>
        <fullName evidence="2">Uncharacterized protein</fullName>
    </submittedName>
</protein>
<sequence length="75" mass="8226">MGIQTIMRGGVQRRTWLKAEGFPRTHGRRSTPKLGGSRSSDKKSSTGVQAGPFNFAKYQDEGDRVATRPDATDIC</sequence>
<gene>
    <name evidence="2" type="ORF">VM1G_11541</name>
</gene>
<proteinExistence type="predicted"/>
<evidence type="ECO:0000313" key="3">
    <source>
        <dbReference type="Proteomes" id="UP000078559"/>
    </source>
</evidence>
<evidence type="ECO:0000256" key="1">
    <source>
        <dbReference type="SAM" id="MobiDB-lite"/>
    </source>
</evidence>
<organism evidence="2 3">
    <name type="scientific">Cytospora mali</name>
    <name type="common">Apple Valsa canker fungus</name>
    <name type="synonym">Valsa mali</name>
    <dbReference type="NCBI Taxonomy" id="578113"/>
    <lineage>
        <taxon>Eukaryota</taxon>
        <taxon>Fungi</taxon>
        <taxon>Dikarya</taxon>
        <taxon>Ascomycota</taxon>
        <taxon>Pezizomycotina</taxon>
        <taxon>Sordariomycetes</taxon>
        <taxon>Sordariomycetidae</taxon>
        <taxon>Diaporthales</taxon>
        <taxon>Cytosporaceae</taxon>
        <taxon>Cytospora</taxon>
    </lineage>
</organism>
<accession>A0A194VXM5</accession>
<dbReference type="Proteomes" id="UP000078559">
    <property type="component" value="Chromosome 4"/>
</dbReference>
<dbReference type="EMBL" id="CM003101">
    <property type="protein sequence ID" value="KUI68996.1"/>
    <property type="molecule type" value="Genomic_DNA"/>
</dbReference>